<gene>
    <name evidence="6" type="ORF">CLV71_11774</name>
</gene>
<keyword evidence="4 5" id="KW-0472">Membrane</keyword>
<name>A0A4R7V1V4_9PSEU</name>
<evidence type="ECO:0000313" key="6">
    <source>
        <dbReference type="EMBL" id="TDV42604.1"/>
    </source>
</evidence>
<proteinExistence type="predicted"/>
<keyword evidence="3 5" id="KW-1133">Transmembrane helix</keyword>
<evidence type="ECO:0000256" key="1">
    <source>
        <dbReference type="ARBA" id="ARBA00004141"/>
    </source>
</evidence>
<evidence type="ECO:0000256" key="4">
    <source>
        <dbReference type="ARBA" id="ARBA00023136"/>
    </source>
</evidence>
<dbReference type="InterPro" id="IPR032808">
    <property type="entry name" value="DoxX"/>
</dbReference>
<dbReference type="Proteomes" id="UP000294927">
    <property type="component" value="Unassembled WGS sequence"/>
</dbReference>
<dbReference type="EMBL" id="SOCP01000017">
    <property type="protein sequence ID" value="TDV42604.1"/>
    <property type="molecule type" value="Genomic_DNA"/>
</dbReference>
<keyword evidence="7" id="KW-1185">Reference proteome</keyword>
<comment type="caution">
    <text evidence="6">The sequence shown here is derived from an EMBL/GenBank/DDBJ whole genome shotgun (WGS) entry which is preliminary data.</text>
</comment>
<feature type="transmembrane region" description="Helical" evidence="5">
    <location>
        <begin position="100"/>
        <end position="119"/>
    </location>
</feature>
<dbReference type="RefSeq" id="WP_133907210.1">
    <property type="nucleotide sequence ID" value="NZ_SOCP01000017.1"/>
</dbReference>
<evidence type="ECO:0000313" key="7">
    <source>
        <dbReference type="Proteomes" id="UP000294927"/>
    </source>
</evidence>
<feature type="transmembrane region" description="Helical" evidence="5">
    <location>
        <begin position="46"/>
        <end position="66"/>
    </location>
</feature>
<dbReference type="AlphaFoldDB" id="A0A4R7V1V4"/>
<accession>A0A4R7V1V4</accession>
<dbReference type="Pfam" id="PF13564">
    <property type="entry name" value="DoxX_2"/>
    <property type="match status" value="1"/>
</dbReference>
<reference evidence="6 7" key="1">
    <citation type="submission" date="2019-03" db="EMBL/GenBank/DDBJ databases">
        <title>Genomic Encyclopedia of Archaeal and Bacterial Type Strains, Phase II (KMG-II): from individual species to whole genera.</title>
        <authorList>
            <person name="Goeker M."/>
        </authorList>
    </citation>
    <scope>NUCLEOTIDE SEQUENCE [LARGE SCALE GENOMIC DNA]</scope>
    <source>
        <strain evidence="6 7">DSM 45499</strain>
    </source>
</reference>
<sequence>MNVLLWIGQIVLAGIFALSGSLKSTQSAERMVETGQTAAKIVPLPFMRVAGVTELLGVVGVILPWATGIARVLTPVAAAGFGVVMVLAATVHARLREPKAISTNIGILVVALLVSWGRFADL</sequence>
<evidence type="ECO:0000256" key="2">
    <source>
        <dbReference type="ARBA" id="ARBA00022692"/>
    </source>
</evidence>
<dbReference type="GO" id="GO:0016020">
    <property type="term" value="C:membrane"/>
    <property type="evidence" value="ECO:0007669"/>
    <property type="project" value="UniProtKB-SubCell"/>
</dbReference>
<evidence type="ECO:0000256" key="3">
    <source>
        <dbReference type="ARBA" id="ARBA00022989"/>
    </source>
</evidence>
<keyword evidence="2 5" id="KW-0812">Transmembrane</keyword>
<comment type="subcellular location">
    <subcellularLocation>
        <location evidence="1">Membrane</location>
        <topology evidence="1">Multi-pass membrane protein</topology>
    </subcellularLocation>
</comment>
<organism evidence="6 7">
    <name type="scientific">Actinophytocola oryzae</name>
    <dbReference type="NCBI Taxonomy" id="502181"/>
    <lineage>
        <taxon>Bacteria</taxon>
        <taxon>Bacillati</taxon>
        <taxon>Actinomycetota</taxon>
        <taxon>Actinomycetes</taxon>
        <taxon>Pseudonocardiales</taxon>
        <taxon>Pseudonocardiaceae</taxon>
    </lineage>
</organism>
<feature type="transmembrane region" description="Helical" evidence="5">
    <location>
        <begin position="72"/>
        <end position="93"/>
    </location>
</feature>
<dbReference type="OrthoDB" id="3790625at2"/>
<protein>
    <submittedName>
        <fullName evidence="6">DoxX-like protein</fullName>
    </submittedName>
</protein>
<feature type="transmembrane region" description="Helical" evidence="5">
    <location>
        <begin position="6"/>
        <end position="25"/>
    </location>
</feature>
<evidence type="ECO:0000256" key="5">
    <source>
        <dbReference type="SAM" id="Phobius"/>
    </source>
</evidence>